<evidence type="ECO:0000313" key="2">
    <source>
        <dbReference type="Proteomes" id="UP000694892"/>
    </source>
</evidence>
<dbReference type="EMBL" id="CM004475">
    <property type="protein sequence ID" value="OCT77802.1"/>
    <property type="molecule type" value="Genomic_DNA"/>
</dbReference>
<dbReference type="AlphaFoldDB" id="A0A974CRZ4"/>
<name>A0A974CRZ4_XENLA</name>
<evidence type="ECO:0000313" key="1">
    <source>
        <dbReference type="EMBL" id="OCT77802.1"/>
    </source>
</evidence>
<dbReference type="Proteomes" id="UP000694892">
    <property type="component" value="Chromosome 5S"/>
</dbReference>
<protein>
    <recommendedName>
        <fullName evidence="3">GIY-YIG domain-containing protein</fullName>
    </recommendedName>
</protein>
<sequence>MYVGQTTRQIKDRIGEHKSDIKRNVRQNPVASHFVDLGHKVAQLRFQILQHIHRLSRGGDRVKQLLRCGAGWFKRLGTLTLGGLNKEYELISLI</sequence>
<gene>
    <name evidence="1" type="ORF">XELAEV_18028898mg</name>
</gene>
<organism evidence="1 2">
    <name type="scientific">Xenopus laevis</name>
    <name type="common">African clawed frog</name>
    <dbReference type="NCBI Taxonomy" id="8355"/>
    <lineage>
        <taxon>Eukaryota</taxon>
        <taxon>Metazoa</taxon>
        <taxon>Chordata</taxon>
        <taxon>Craniata</taxon>
        <taxon>Vertebrata</taxon>
        <taxon>Euteleostomi</taxon>
        <taxon>Amphibia</taxon>
        <taxon>Batrachia</taxon>
        <taxon>Anura</taxon>
        <taxon>Pipoidea</taxon>
        <taxon>Pipidae</taxon>
        <taxon>Xenopodinae</taxon>
        <taxon>Xenopus</taxon>
        <taxon>Xenopus</taxon>
    </lineage>
</organism>
<accession>A0A974CRZ4</accession>
<reference evidence="2" key="1">
    <citation type="journal article" date="2016" name="Nature">
        <title>Genome evolution in the allotetraploid frog Xenopus laevis.</title>
        <authorList>
            <person name="Session A.M."/>
            <person name="Uno Y."/>
            <person name="Kwon T."/>
            <person name="Chapman J.A."/>
            <person name="Toyoda A."/>
            <person name="Takahashi S."/>
            <person name="Fukui A."/>
            <person name="Hikosaka A."/>
            <person name="Suzuki A."/>
            <person name="Kondo M."/>
            <person name="van Heeringen S.J."/>
            <person name="Quigley I."/>
            <person name="Heinz S."/>
            <person name="Ogino H."/>
            <person name="Ochi H."/>
            <person name="Hellsten U."/>
            <person name="Lyons J.B."/>
            <person name="Simakov O."/>
            <person name="Putnam N."/>
            <person name="Stites J."/>
            <person name="Kuroki Y."/>
            <person name="Tanaka T."/>
            <person name="Michiue T."/>
            <person name="Watanabe M."/>
            <person name="Bogdanovic O."/>
            <person name="Lister R."/>
            <person name="Georgiou G."/>
            <person name="Paranjpe S.S."/>
            <person name="van Kruijsbergen I."/>
            <person name="Shu S."/>
            <person name="Carlson J."/>
            <person name="Kinoshita T."/>
            <person name="Ohta Y."/>
            <person name="Mawaribuchi S."/>
            <person name="Jenkins J."/>
            <person name="Grimwood J."/>
            <person name="Schmutz J."/>
            <person name="Mitros T."/>
            <person name="Mozaffari S.V."/>
            <person name="Suzuki Y."/>
            <person name="Haramoto Y."/>
            <person name="Yamamoto T.S."/>
            <person name="Takagi C."/>
            <person name="Heald R."/>
            <person name="Miller K."/>
            <person name="Haudenschild C."/>
            <person name="Kitzman J."/>
            <person name="Nakayama T."/>
            <person name="Izutsu Y."/>
            <person name="Robert J."/>
            <person name="Fortriede J."/>
            <person name="Burns K."/>
            <person name="Lotay V."/>
            <person name="Karimi K."/>
            <person name="Yasuoka Y."/>
            <person name="Dichmann D.S."/>
            <person name="Flajnik M.F."/>
            <person name="Houston D.W."/>
            <person name="Shendure J."/>
            <person name="DuPasquier L."/>
            <person name="Vize P.D."/>
            <person name="Zorn A.M."/>
            <person name="Ito M."/>
            <person name="Marcotte E.M."/>
            <person name="Wallingford J.B."/>
            <person name="Ito Y."/>
            <person name="Asashima M."/>
            <person name="Ueno N."/>
            <person name="Matsuda Y."/>
            <person name="Veenstra G.J."/>
            <person name="Fujiyama A."/>
            <person name="Harland R.M."/>
            <person name="Taira M."/>
            <person name="Rokhsar D.S."/>
        </authorList>
    </citation>
    <scope>NUCLEOTIDE SEQUENCE [LARGE SCALE GENOMIC DNA]</scope>
    <source>
        <strain evidence="2">J</strain>
    </source>
</reference>
<evidence type="ECO:0008006" key="3">
    <source>
        <dbReference type="Google" id="ProtNLM"/>
    </source>
</evidence>
<proteinExistence type="predicted"/>